<keyword evidence="3" id="KW-1185">Reference proteome</keyword>
<name>A0A9D4TG13_CHLVU</name>
<evidence type="ECO:0000256" key="1">
    <source>
        <dbReference type="SAM" id="MobiDB-lite"/>
    </source>
</evidence>
<organism evidence="2 3">
    <name type="scientific">Chlorella vulgaris</name>
    <name type="common">Green alga</name>
    <dbReference type="NCBI Taxonomy" id="3077"/>
    <lineage>
        <taxon>Eukaryota</taxon>
        <taxon>Viridiplantae</taxon>
        <taxon>Chlorophyta</taxon>
        <taxon>core chlorophytes</taxon>
        <taxon>Trebouxiophyceae</taxon>
        <taxon>Chlorellales</taxon>
        <taxon>Chlorellaceae</taxon>
        <taxon>Chlorella clade</taxon>
        <taxon>Chlorella</taxon>
    </lineage>
</organism>
<proteinExistence type="predicted"/>
<feature type="compositionally biased region" description="Basic and acidic residues" evidence="1">
    <location>
        <begin position="10"/>
        <end position="23"/>
    </location>
</feature>
<comment type="caution">
    <text evidence="2">The sequence shown here is derived from an EMBL/GenBank/DDBJ whole genome shotgun (WGS) entry which is preliminary data.</text>
</comment>
<dbReference type="AlphaFoldDB" id="A0A9D4TG13"/>
<gene>
    <name evidence="2" type="ORF">D9Q98_008126</name>
</gene>
<dbReference type="Proteomes" id="UP001055712">
    <property type="component" value="Unassembled WGS sequence"/>
</dbReference>
<sequence>MAKTQPAPNSREENVPLLRKDDASSPGDAGAAIEGGTPSGDVKPLSLETSPHSTPSEVAEQPKYTYDEYSRTPVFPEPLIGLQLWEPSEMPRLGHVLLGYEVARKVSPAGYVTVVLLIIASLSWPEPETRPFFFVLAFLAPMWSKVHKSYQRPVYGPPGTTPRWYIRCLLVFYIRVSAKKLAIQMIARNESQIACAGSLFS</sequence>
<protein>
    <submittedName>
        <fullName evidence="2">Uncharacterized protein</fullName>
    </submittedName>
</protein>
<reference evidence="2" key="2">
    <citation type="submission" date="2020-11" db="EMBL/GenBank/DDBJ databases">
        <authorList>
            <person name="Cecchin M."/>
            <person name="Marcolungo L."/>
            <person name="Rossato M."/>
            <person name="Girolomoni L."/>
            <person name="Cosentino E."/>
            <person name="Cuine S."/>
            <person name="Li-Beisson Y."/>
            <person name="Delledonne M."/>
            <person name="Ballottari M."/>
        </authorList>
    </citation>
    <scope>NUCLEOTIDE SEQUENCE</scope>
    <source>
        <strain evidence="2">211/11P</strain>
        <tissue evidence="2">Whole cell</tissue>
    </source>
</reference>
<feature type="region of interest" description="Disordered" evidence="1">
    <location>
        <begin position="1"/>
        <end position="62"/>
    </location>
</feature>
<accession>A0A9D4TG13</accession>
<evidence type="ECO:0000313" key="2">
    <source>
        <dbReference type="EMBL" id="KAI3424737.1"/>
    </source>
</evidence>
<evidence type="ECO:0000313" key="3">
    <source>
        <dbReference type="Proteomes" id="UP001055712"/>
    </source>
</evidence>
<feature type="compositionally biased region" description="Polar residues" evidence="1">
    <location>
        <begin position="47"/>
        <end position="56"/>
    </location>
</feature>
<reference evidence="2" key="1">
    <citation type="journal article" date="2019" name="Plant J.">
        <title>Chlorella vulgaris genome assembly and annotation reveals the molecular basis for metabolic acclimation to high light conditions.</title>
        <authorList>
            <person name="Cecchin M."/>
            <person name="Marcolungo L."/>
            <person name="Rossato M."/>
            <person name="Girolomoni L."/>
            <person name="Cosentino E."/>
            <person name="Cuine S."/>
            <person name="Li-Beisson Y."/>
            <person name="Delledonne M."/>
            <person name="Ballottari M."/>
        </authorList>
    </citation>
    <scope>NUCLEOTIDE SEQUENCE</scope>
    <source>
        <strain evidence="2">211/11P</strain>
    </source>
</reference>
<dbReference type="EMBL" id="SIDB01000012">
    <property type="protein sequence ID" value="KAI3424737.1"/>
    <property type="molecule type" value="Genomic_DNA"/>
</dbReference>